<dbReference type="EMBL" id="JAGGJR010000003">
    <property type="protein sequence ID" value="MBP1872862.1"/>
    <property type="molecule type" value="Genomic_DNA"/>
</dbReference>
<keyword evidence="2" id="KW-1185">Reference proteome</keyword>
<dbReference type="Proteomes" id="UP000823773">
    <property type="component" value="Unassembled WGS sequence"/>
</dbReference>
<proteinExistence type="predicted"/>
<gene>
    <name evidence="1" type="ORF">J2Z19_002574</name>
</gene>
<accession>A0ACC5SVG2</accession>
<organism evidence="1 2">
    <name type="scientific">Ensifer adhaerens</name>
    <name type="common">Sinorhizobium morelense</name>
    <dbReference type="NCBI Taxonomy" id="106592"/>
    <lineage>
        <taxon>Bacteria</taxon>
        <taxon>Pseudomonadati</taxon>
        <taxon>Pseudomonadota</taxon>
        <taxon>Alphaproteobacteria</taxon>
        <taxon>Hyphomicrobiales</taxon>
        <taxon>Rhizobiaceae</taxon>
        <taxon>Sinorhizobium/Ensifer group</taxon>
        <taxon>Ensifer</taxon>
    </lineage>
</organism>
<protein>
    <submittedName>
        <fullName evidence="1">Uncharacterized protein</fullName>
    </submittedName>
</protein>
<sequence>MNRTLAALLVVLLAATTQTFAQSNPFDMSGERPAAEPPVEMPRQEEGGGPKASEPDAGADTLGGDERDDFRRFIVPFDALSLSGEVDERTWSMYLTPAQAQSPATLNFGYQNAIVIAPEVSSLSVFVNGELVGEGPIKASDTPEERSYELRAGLLRPGSNDIRFRVQQRHRTDCTIESTYELWTEIAPDTAFISFADAESAVFASVDDIRAVGVDGKGRTQFNLVVPGMAQPSRAADLMRLAQGLALRGHMPAQRVILSQDLPELGKPGELTVVVGTVDEVSPLIAALPDGAAGGSVAAFVRDDKTNAPVLVLSGPDWSAVRAAIEAVAEPMDRPSDVPRDVINTERWLLPETLVVAGNKRLRFSELGVSTSEFTGRRFRSRFSVAVPSDFYADAYGEATILLDAAYTETVRPGSRIDIYVNGNIASTVPFDSATGGILRHLPINVTMRHFRPGPNLIELEAVLLTDQDKVCAPGAPASTDSRFALFDTSELHMPNFARIGLRPNLAALSGAAAPYRNSAGTIPLFIDRADADTLSAAATFLARLAVAGGRPIAVEMIASPLAAGTRNALFVGTLPELPKTVLTQVGIDPGRQMSWGSAQATGRGEDTQKAIDEWQTRLSGGAWRTQMTALQNWVKQEFDISLSSLRILPQEQAEFAPPETATLLVAQGANPTDDATWTLVAAPTAKLLNDGVSAISDIRQWQRIAGHIATYEPASSAINVVPVTNFTFVQTRPASIGNYRLIIANWLSSNILFYAVALVVLSVLLGLATSSMLSRLGRRP</sequence>
<name>A0ACC5SVG2_ENSAD</name>
<evidence type="ECO:0000313" key="2">
    <source>
        <dbReference type="Proteomes" id="UP000823773"/>
    </source>
</evidence>
<evidence type="ECO:0000313" key="1">
    <source>
        <dbReference type="EMBL" id="MBP1872862.1"/>
    </source>
</evidence>
<comment type="caution">
    <text evidence="1">The sequence shown here is derived from an EMBL/GenBank/DDBJ whole genome shotgun (WGS) entry which is preliminary data.</text>
</comment>
<reference evidence="1" key="1">
    <citation type="submission" date="2021-03" db="EMBL/GenBank/DDBJ databases">
        <title>Genomic Encyclopedia of Type Strains, Phase IV (KMG-IV): sequencing the most valuable type-strain genomes for metagenomic binning, comparative biology and taxonomic classification.</title>
        <authorList>
            <person name="Goeker M."/>
        </authorList>
    </citation>
    <scope>NUCLEOTIDE SEQUENCE</scope>
    <source>
        <strain evidence="1">DSM 18131</strain>
    </source>
</reference>